<feature type="transmembrane region" description="Helical" evidence="1">
    <location>
        <begin position="45"/>
        <end position="68"/>
    </location>
</feature>
<feature type="transmembrane region" description="Helical" evidence="1">
    <location>
        <begin position="80"/>
        <end position="101"/>
    </location>
</feature>
<feature type="signal peptide" evidence="2">
    <location>
        <begin position="1"/>
        <end position="28"/>
    </location>
</feature>
<keyword evidence="2" id="KW-0732">Signal</keyword>
<evidence type="ECO:0000256" key="2">
    <source>
        <dbReference type="SAM" id="SignalP"/>
    </source>
</evidence>
<feature type="transmembrane region" description="Helical" evidence="1">
    <location>
        <begin position="113"/>
        <end position="137"/>
    </location>
</feature>
<keyword evidence="1" id="KW-0472">Membrane</keyword>
<gene>
    <name evidence="3" type="ORF">GCM10022262_37720</name>
</gene>
<dbReference type="EMBL" id="BAABBA010000028">
    <property type="protein sequence ID" value="GAA3510250.1"/>
    <property type="molecule type" value="Genomic_DNA"/>
</dbReference>
<evidence type="ECO:0000313" key="3">
    <source>
        <dbReference type="EMBL" id="GAA3510250.1"/>
    </source>
</evidence>
<keyword evidence="4" id="KW-1185">Reference proteome</keyword>
<dbReference type="RefSeq" id="WP_345044737.1">
    <property type="nucleotide sequence ID" value="NZ_BAABBA010000028.1"/>
</dbReference>
<name>A0ABP6UKL6_9MICO</name>
<reference evidence="4" key="1">
    <citation type="journal article" date="2019" name="Int. J. Syst. Evol. Microbiol.">
        <title>The Global Catalogue of Microorganisms (GCM) 10K type strain sequencing project: providing services to taxonomists for standard genome sequencing and annotation.</title>
        <authorList>
            <consortium name="The Broad Institute Genomics Platform"/>
            <consortium name="The Broad Institute Genome Sequencing Center for Infectious Disease"/>
            <person name="Wu L."/>
            <person name="Ma J."/>
        </authorList>
    </citation>
    <scope>NUCLEOTIDE SEQUENCE [LARGE SCALE GENOMIC DNA]</scope>
    <source>
        <strain evidence="4">JCM 17459</strain>
    </source>
</reference>
<feature type="transmembrane region" description="Helical" evidence="1">
    <location>
        <begin position="158"/>
        <end position="177"/>
    </location>
</feature>
<sequence length="219" mass="21055">MRRSQRLLRWVGLCAAAEAVGMTAAAAAARVATSVADGRAGVAGAWGVVVLGGLVEGTAIGLAQAAALRPSVRRLRAGRFVLVTVAVAGLGWAAASAPAVLAQDDGGAAPSVAVVVGGAAALGLAMGAVLGAAQAWVIRGAAARGAAPRAAVAHPWRWIGVSALAWAPAMVVIFAGAQSAPAHWSAGAVALLGTATGALAGAALGAVCGALVPVLDDRS</sequence>
<comment type="caution">
    <text evidence="3">The sequence shown here is derived from an EMBL/GenBank/DDBJ whole genome shotgun (WGS) entry which is preliminary data.</text>
</comment>
<feature type="chain" id="PRO_5047242758" description="Major facilitator superfamily (MFS) profile domain-containing protein" evidence="2">
    <location>
        <begin position="29"/>
        <end position="219"/>
    </location>
</feature>
<accession>A0ABP6UKL6</accession>
<dbReference type="Proteomes" id="UP001499841">
    <property type="component" value="Unassembled WGS sequence"/>
</dbReference>
<evidence type="ECO:0000313" key="4">
    <source>
        <dbReference type="Proteomes" id="UP001499841"/>
    </source>
</evidence>
<keyword evidence="1" id="KW-0812">Transmembrane</keyword>
<organism evidence="3 4">
    <name type="scientific">Georgenia daeguensis</name>
    <dbReference type="NCBI Taxonomy" id="908355"/>
    <lineage>
        <taxon>Bacteria</taxon>
        <taxon>Bacillati</taxon>
        <taxon>Actinomycetota</taxon>
        <taxon>Actinomycetes</taxon>
        <taxon>Micrococcales</taxon>
        <taxon>Bogoriellaceae</taxon>
        <taxon>Georgenia</taxon>
    </lineage>
</organism>
<feature type="transmembrane region" description="Helical" evidence="1">
    <location>
        <begin position="189"/>
        <end position="215"/>
    </location>
</feature>
<evidence type="ECO:0008006" key="5">
    <source>
        <dbReference type="Google" id="ProtNLM"/>
    </source>
</evidence>
<protein>
    <recommendedName>
        <fullName evidence="5">Major facilitator superfamily (MFS) profile domain-containing protein</fullName>
    </recommendedName>
</protein>
<proteinExistence type="predicted"/>
<evidence type="ECO:0000256" key="1">
    <source>
        <dbReference type="SAM" id="Phobius"/>
    </source>
</evidence>
<keyword evidence="1" id="KW-1133">Transmembrane helix</keyword>